<gene>
    <name evidence="4" type="ORF">H3Z82_18110</name>
</gene>
<keyword evidence="1" id="KW-0732">Signal</keyword>
<dbReference type="InterPro" id="IPR008964">
    <property type="entry name" value="Invasin/intimin_cell_adhesion"/>
</dbReference>
<dbReference type="InterPro" id="IPR003343">
    <property type="entry name" value="Big_2"/>
</dbReference>
<dbReference type="EMBL" id="JACGLT010000022">
    <property type="protein sequence ID" value="MBA6154640.1"/>
    <property type="molecule type" value="Genomic_DNA"/>
</dbReference>
<reference evidence="4 5" key="1">
    <citation type="submission" date="2020-07" db="EMBL/GenBank/DDBJ databases">
        <title>Bacterium isolated from marine sediment.</title>
        <authorList>
            <person name="Shang D."/>
        </authorList>
    </citation>
    <scope>NUCLEOTIDE SEQUENCE [LARGE SCALE GENOMIC DNA]</scope>
    <source>
        <strain evidence="4 5">F6074</strain>
    </source>
</reference>
<dbReference type="Pfam" id="PF02368">
    <property type="entry name" value="Big_2"/>
    <property type="match status" value="1"/>
</dbReference>
<dbReference type="InterPro" id="IPR000421">
    <property type="entry name" value="FA58C"/>
</dbReference>
<dbReference type="Proteomes" id="UP000541857">
    <property type="component" value="Unassembled WGS sequence"/>
</dbReference>
<comment type="caution">
    <text evidence="4">The sequence shown here is derived from an EMBL/GenBank/DDBJ whole genome shotgun (WGS) entry which is preliminary data.</text>
</comment>
<name>A0A7W2M8G8_9FLAO</name>
<evidence type="ECO:0000313" key="4">
    <source>
        <dbReference type="EMBL" id="MBA6154640.1"/>
    </source>
</evidence>
<protein>
    <submittedName>
        <fullName evidence="4">Ig-like domain-containing protein</fullName>
    </submittedName>
</protein>
<organism evidence="4 5">
    <name type="scientific">Gelidibacter maritimus</name>
    <dbReference type="NCBI Taxonomy" id="2761487"/>
    <lineage>
        <taxon>Bacteria</taxon>
        <taxon>Pseudomonadati</taxon>
        <taxon>Bacteroidota</taxon>
        <taxon>Flavobacteriia</taxon>
        <taxon>Flavobacteriales</taxon>
        <taxon>Flavobacteriaceae</taxon>
        <taxon>Gelidibacter</taxon>
    </lineage>
</organism>
<dbReference type="RefSeq" id="WP_182206910.1">
    <property type="nucleotide sequence ID" value="NZ_JACGLT010000022.1"/>
</dbReference>
<dbReference type="SUPFAM" id="SSF49785">
    <property type="entry name" value="Galactose-binding domain-like"/>
    <property type="match status" value="1"/>
</dbReference>
<evidence type="ECO:0000256" key="1">
    <source>
        <dbReference type="SAM" id="SignalP"/>
    </source>
</evidence>
<dbReference type="AlphaFoldDB" id="A0A7W2M8G8"/>
<feature type="domain" description="F5/8 type C" evidence="2">
    <location>
        <begin position="288"/>
        <end position="382"/>
    </location>
</feature>
<dbReference type="SUPFAM" id="SSF49373">
    <property type="entry name" value="Invasin/intimin cell-adhesion fragments"/>
    <property type="match status" value="2"/>
</dbReference>
<dbReference type="PROSITE" id="PS51257">
    <property type="entry name" value="PROKAR_LIPOPROTEIN"/>
    <property type="match status" value="1"/>
</dbReference>
<dbReference type="Gene3D" id="2.60.40.1080">
    <property type="match status" value="2"/>
</dbReference>
<feature type="chain" id="PRO_5031105254" evidence="1">
    <location>
        <begin position="34"/>
        <end position="394"/>
    </location>
</feature>
<dbReference type="Pfam" id="PF00754">
    <property type="entry name" value="F5_F8_type_C"/>
    <property type="match status" value="1"/>
</dbReference>
<dbReference type="InterPro" id="IPR008979">
    <property type="entry name" value="Galactose-bd-like_sf"/>
</dbReference>
<proteinExistence type="predicted"/>
<keyword evidence="5" id="KW-1185">Reference proteome</keyword>
<feature type="domain" description="BIG2" evidence="3">
    <location>
        <begin position="165"/>
        <end position="211"/>
    </location>
</feature>
<dbReference type="Gene3D" id="2.60.120.260">
    <property type="entry name" value="Galactose-binding domain-like"/>
    <property type="match status" value="1"/>
</dbReference>
<accession>A0A7W2M8G8</accession>
<evidence type="ECO:0000259" key="2">
    <source>
        <dbReference type="Pfam" id="PF00754"/>
    </source>
</evidence>
<evidence type="ECO:0000259" key="3">
    <source>
        <dbReference type="Pfam" id="PF02368"/>
    </source>
</evidence>
<sequence>MKINYKNMRLMKSIGFVWTVLLSLTLMTVSCNSDDDVIENAIKVTRMEVEGVTDDIVVLEVADTYKVNVKLLPDDAVDKDTYSYEYFSANEEVFKVSEDGVITAIGVGEAALRIDPVNNTDLWTSITIKVNSKLFLIESLDIDPAYQDFYMGIDKSFDLSEIISINPEFATNKDLIFASDDTSVATITRRGVVSTVGLGDVNITIKSDDGSNIEKTIKIKVRNTTYQNLDRDGWEVTTSHPYFADGTVVGTPESLIDDPDAYGTMEGEPTCLVLVKPGKSLGGITVGNDEEVHFIIDMKKEEDFDAFYLRHRLRNASAFLRLAEASVYGSNNGVDFEPVAEGLTIDVEENEVIVDLPKTVSYRYFKLTYDKWHTTGNTVQISDFNIIKLNYEEL</sequence>
<evidence type="ECO:0000313" key="5">
    <source>
        <dbReference type="Proteomes" id="UP000541857"/>
    </source>
</evidence>
<feature type="signal peptide" evidence="1">
    <location>
        <begin position="1"/>
        <end position="33"/>
    </location>
</feature>